<evidence type="ECO:0000313" key="1">
    <source>
        <dbReference type="EMBL" id="CAG5152599.1"/>
    </source>
</evidence>
<name>A0A8J2N3M9_9PLEO</name>
<dbReference type="EMBL" id="CAJRGZ010000016">
    <property type="protein sequence ID" value="CAG5152599.1"/>
    <property type="molecule type" value="Genomic_DNA"/>
</dbReference>
<gene>
    <name evidence="1" type="ORF">ALTATR162_LOCUS2837</name>
</gene>
<dbReference type="RefSeq" id="XP_043166378.1">
    <property type="nucleotide sequence ID" value="XM_043310443.1"/>
</dbReference>
<reference evidence="1" key="1">
    <citation type="submission" date="2021-05" db="EMBL/GenBank/DDBJ databases">
        <authorList>
            <person name="Stam R."/>
        </authorList>
    </citation>
    <scope>NUCLEOTIDE SEQUENCE</scope>
    <source>
        <strain evidence="1">CS162</strain>
    </source>
</reference>
<dbReference type="OrthoDB" id="3792666at2759"/>
<dbReference type="AlphaFoldDB" id="A0A8J2N3M9"/>
<comment type="caution">
    <text evidence="1">The sequence shown here is derived from an EMBL/GenBank/DDBJ whole genome shotgun (WGS) entry which is preliminary data.</text>
</comment>
<organism evidence="1 2">
    <name type="scientific">Alternaria atra</name>
    <dbReference type="NCBI Taxonomy" id="119953"/>
    <lineage>
        <taxon>Eukaryota</taxon>
        <taxon>Fungi</taxon>
        <taxon>Dikarya</taxon>
        <taxon>Ascomycota</taxon>
        <taxon>Pezizomycotina</taxon>
        <taxon>Dothideomycetes</taxon>
        <taxon>Pleosporomycetidae</taxon>
        <taxon>Pleosporales</taxon>
        <taxon>Pleosporineae</taxon>
        <taxon>Pleosporaceae</taxon>
        <taxon>Alternaria</taxon>
        <taxon>Alternaria sect. Ulocladioides</taxon>
    </lineage>
</organism>
<accession>A0A8J2N3M9</accession>
<protein>
    <submittedName>
        <fullName evidence="1">Uncharacterized protein</fullName>
    </submittedName>
</protein>
<dbReference type="Proteomes" id="UP000676310">
    <property type="component" value="Unassembled WGS sequence"/>
</dbReference>
<proteinExistence type="predicted"/>
<sequence>MPPTMRTPTVEFRSLLLLPVKIPIRALRTLYRPQCAPRVPPIQRLEQRRALNLYKTARAKTVLGQHKVLNFSPYTCPPLDTLQHKVNLWKSTTKHGTQGVVMTTKGDLIADNLSLQDLYDSHVKDGQMLFCLDALKKGMAQAYLDTEDKSEDDRRIPEEPRNFSITKPTRLGVPSSKKGKEIAGLKTIVMNESSPPAYYSLSLNRAYQFIDVGCVVEFRLRLQGKTLSKEDKIKPADHCHWQWMHSYFPHLRPDFIMKGMPEDTIYLIQPVSDGRVVQWVASKPAQVHPTIDLTKRVFNIKNSVGRSINQGKQAMLPRKMREQLRESGVADYSPNTAMPKQLARAKFGRGGNVKYSSEEKKYFKKDAETDGFMTPDEDLMRKGLRIKTVDGSFEREMWEGKHRWEARGHRGDFLNEKRKIPKE</sequence>
<dbReference type="GeneID" id="67014326"/>
<keyword evidence="2" id="KW-1185">Reference proteome</keyword>
<evidence type="ECO:0000313" key="2">
    <source>
        <dbReference type="Proteomes" id="UP000676310"/>
    </source>
</evidence>